<evidence type="ECO:0000313" key="10">
    <source>
        <dbReference type="Proteomes" id="UP000593571"/>
    </source>
</evidence>
<evidence type="ECO:0000256" key="1">
    <source>
        <dbReference type="ARBA" id="ARBA00004202"/>
    </source>
</evidence>
<dbReference type="FunFam" id="3.40.50.300:FF:000110">
    <property type="entry name" value="tight junction protein ZO-1 isoform X1"/>
    <property type="match status" value="1"/>
</dbReference>
<reference evidence="9 10" key="1">
    <citation type="journal article" date="2020" name="Nature">
        <title>Six reference-quality genomes reveal evolution of bat adaptations.</title>
        <authorList>
            <person name="Jebb D."/>
            <person name="Huang Z."/>
            <person name="Pippel M."/>
            <person name="Hughes G.M."/>
            <person name="Lavrichenko K."/>
            <person name="Devanna P."/>
            <person name="Winkler S."/>
            <person name="Jermiin L.S."/>
            <person name="Skirmuntt E.C."/>
            <person name="Katzourakis A."/>
            <person name="Burkitt-Gray L."/>
            <person name="Ray D.A."/>
            <person name="Sullivan K.A.M."/>
            <person name="Roscito J.G."/>
            <person name="Kirilenko B.M."/>
            <person name="Davalos L.M."/>
            <person name="Corthals A.P."/>
            <person name="Power M.L."/>
            <person name="Jones G."/>
            <person name="Ransome R.D."/>
            <person name="Dechmann D.K.N."/>
            <person name="Locatelli A.G."/>
            <person name="Puechmaille S.J."/>
            <person name="Fedrigo O."/>
            <person name="Jarvis E.D."/>
            <person name="Hiller M."/>
            <person name="Vernes S.C."/>
            <person name="Myers E.W."/>
            <person name="Teeling E.C."/>
        </authorList>
    </citation>
    <scope>NUCLEOTIDE SEQUENCE [LARGE SCALE GENOMIC DNA]</scope>
    <source>
        <strain evidence="9">MRouAeg1</strain>
        <tissue evidence="9">Muscle</tissue>
    </source>
</reference>
<dbReference type="GO" id="GO:0005923">
    <property type="term" value="C:bicellular tight junction"/>
    <property type="evidence" value="ECO:0007669"/>
    <property type="project" value="InterPro"/>
</dbReference>
<feature type="compositionally biased region" description="Basic and acidic residues" evidence="7">
    <location>
        <begin position="330"/>
        <end position="351"/>
    </location>
</feature>
<dbReference type="SMART" id="SM00072">
    <property type="entry name" value="GuKc"/>
    <property type="match status" value="1"/>
</dbReference>
<dbReference type="GO" id="GO:0005886">
    <property type="term" value="C:plasma membrane"/>
    <property type="evidence" value="ECO:0007669"/>
    <property type="project" value="UniProtKB-SubCell"/>
</dbReference>
<dbReference type="GO" id="GO:0090557">
    <property type="term" value="P:establishment of endothelial intestinal barrier"/>
    <property type="evidence" value="ECO:0007669"/>
    <property type="project" value="TreeGrafter"/>
</dbReference>
<evidence type="ECO:0000256" key="7">
    <source>
        <dbReference type="SAM" id="MobiDB-lite"/>
    </source>
</evidence>
<dbReference type="InterPro" id="IPR005417">
    <property type="entry name" value="ZO"/>
</dbReference>
<sequence length="366" mass="41182">MWFARTLEYYSVVKRREALTVPTTWTGLEHMMRSERGQTQGHTVCDAIDVTGPEQARPQRQEVANFKRPVVILGPVADIAMQKLTAEMPDEFEIAERVLRIDSSSKIIKLDTVRVIAEKDKHALLDVTPSAVERLNYVQYYPIVVFCAPESRSALKALRQWLAPASRRSTRRLYAQAQKLWKHSEHLFTATIHLHGTSDSWYEELKATIRGQQTRPIWTAEDQLDGSVEDNLDLPHRSLADSSADLSCDSRVNSDYETDGEGYTDGEGHTDGEGGPHTDVDEGPPAPALARSSEPVLADEPQSPKDHGRSSGVRGAQVDSRHPQGQWRQDSMRTYEREALRKKFTRARDAESSDEDGYDWGPATDL</sequence>
<accession>A0A7J8BWA2</accession>
<dbReference type="PANTHER" id="PTHR13865">
    <property type="entry name" value="TIGHT JUNCTION PROTEIN"/>
    <property type="match status" value="1"/>
</dbReference>
<dbReference type="Pfam" id="PF00625">
    <property type="entry name" value="Guanylate_kin"/>
    <property type="match status" value="1"/>
</dbReference>
<gene>
    <name evidence="9" type="ORF">HJG63_019262</name>
</gene>
<evidence type="ECO:0000256" key="4">
    <source>
        <dbReference type="ARBA" id="ARBA00022553"/>
    </source>
</evidence>
<feature type="domain" description="Guanylate kinase-like" evidence="8">
    <location>
        <begin position="15"/>
        <end position="210"/>
    </location>
</feature>
<dbReference type="InterPro" id="IPR005420">
    <property type="entry name" value="ZO-3"/>
</dbReference>
<proteinExistence type="inferred from homology"/>
<evidence type="ECO:0000259" key="8">
    <source>
        <dbReference type="PROSITE" id="PS50052"/>
    </source>
</evidence>
<evidence type="ECO:0000256" key="3">
    <source>
        <dbReference type="ARBA" id="ARBA00022475"/>
    </source>
</evidence>
<dbReference type="SUPFAM" id="SSF52540">
    <property type="entry name" value="P-loop containing nucleoside triphosphate hydrolases"/>
    <property type="match status" value="1"/>
</dbReference>
<dbReference type="EMBL" id="JACASE010000016">
    <property type="protein sequence ID" value="KAF6402691.1"/>
    <property type="molecule type" value="Genomic_DNA"/>
</dbReference>
<dbReference type="AlphaFoldDB" id="A0A7J8BWA2"/>
<dbReference type="GO" id="GO:0050839">
    <property type="term" value="F:cell adhesion molecule binding"/>
    <property type="evidence" value="ECO:0007669"/>
    <property type="project" value="TreeGrafter"/>
</dbReference>
<feature type="compositionally biased region" description="Low complexity" evidence="7">
    <location>
        <begin position="240"/>
        <end position="250"/>
    </location>
</feature>
<organism evidence="9 10">
    <name type="scientific">Rousettus aegyptiacus</name>
    <name type="common">Egyptian fruit bat</name>
    <name type="synonym">Pteropus aegyptiacus</name>
    <dbReference type="NCBI Taxonomy" id="9407"/>
    <lineage>
        <taxon>Eukaryota</taxon>
        <taxon>Metazoa</taxon>
        <taxon>Chordata</taxon>
        <taxon>Craniata</taxon>
        <taxon>Vertebrata</taxon>
        <taxon>Euteleostomi</taxon>
        <taxon>Mammalia</taxon>
        <taxon>Eutheria</taxon>
        <taxon>Laurasiatheria</taxon>
        <taxon>Chiroptera</taxon>
        <taxon>Yinpterochiroptera</taxon>
        <taxon>Pteropodoidea</taxon>
        <taxon>Pteropodidae</taxon>
        <taxon>Rousettinae</taxon>
        <taxon>Rousettus</taxon>
    </lineage>
</organism>
<dbReference type="Gene3D" id="3.40.50.300">
    <property type="entry name" value="P-loop containing nucleotide triphosphate hydrolases"/>
    <property type="match status" value="1"/>
</dbReference>
<dbReference type="PANTHER" id="PTHR13865:SF11">
    <property type="entry name" value="TIGHT JUNCTION PROTEIN ZO-3"/>
    <property type="match status" value="1"/>
</dbReference>
<evidence type="ECO:0000256" key="6">
    <source>
        <dbReference type="ARBA" id="ARBA00023136"/>
    </source>
</evidence>
<dbReference type="InterPro" id="IPR008145">
    <property type="entry name" value="GK/Ca_channel_bsu"/>
</dbReference>
<dbReference type="GO" id="GO:0150105">
    <property type="term" value="P:protein localization to cell-cell junction"/>
    <property type="evidence" value="ECO:0007669"/>
    <property type="project" value="TreeGrafter"/>
</dbReference>
<name>A0A7J8BWA2_ROUAE</name>
<dbReference type="InterPro" id="IPR027417">
    <property type="entry name" value="P-loop_NTPase"/>
</dbReference>
<dbReference type="GO" id="GO:0045216">
    <property type="term" value="P:cell-cell junction organization"/>
    <property type="evidence" value="ECO:0007669"/>
    <property type="project" value="TreeGrafter"/>
</dbReference>
<dbReference type="PROSITE" id="PS50052">
    <property type="entry name" value="GUANYLATE_KINASE_2"/>
    <property type="match status" value="1"/>
</dbReference>
<dbReference type="PRINTS" id="PR01597">
    <property type="entry name" value="ZONOCCLUDNS"/>
</dbReference>
<comment type="similarity">
    <text evidence="2">Belongs to the MAGUK family.</text>
</comment>
<dbReference type="InterPro" id="IPR008144">
    <property type="entry name" value="Guanylate_kin-like_dom"/>
</dbReference>
<feature type="compositionally biased region" description="Basic and acidic residues" evidence="7">
    <location>
        <begin position="266"/>
        <end position="280"/>
    </location>
</feature>
<protein>
    <submittedName>
        <fullName evidence="9">Tight junction protein 3</fullName>
    </submittedName>
</protein>
<comment type="caution">
    <text evidence="9">The sequence shown here is derived from an EMBL/GenBank/DDBJ whole genome shotgun (WGS) entry which is preliminary data.</text>
</comment>
<keyword evidence="4" id="KW-0597">Phosphoprotein</keyword>
<dbReference type="PRINTS" id="PR01600">
    <property type="entry name" value="ZONOCCLUDNS3"/>
</dbReference>
<evidence type="ECO:0000256" key="2">
    <source>
        <dbReference type="ARBA" id="ARBA00007014"/>
    </source>
</evidence>
<dbReference type="GO" id="GO:1905605">
    <property type="term" value="P:positive regulation of blood-brain barrier permeability"/>
    <property type="evidence" value="ECO:0007669"/>
    <property type="project" value="TreeGrafter"/>
</dbReference>
<feature type="region of interest" description="Disordered" evidence="7">
    <location>
        <begin position="239"/>
        <end position="366"/>
    </location>
</feature>
<dbReference type="GO" id="GO:0098609">
    <property type="term" value="P:cell-cell adhesion"/>
    <property type="evidence" value="ECO:0007669"/>
    <property type="project" value="TreeGrafter"/>
</dbReference>
<evidence type="ECO:0000256" key="5">
    <source>
        <dbReference type="ARBA" id="ARBA00022737"/>
    </source>
</evidence>
<keyword evidence="6" id="KW-0472">Membrane</keyword>
<keyword evidence="5" id="KW-0677">Repeat</keyword>
<dbReference type="Proteomes" id="UP000593571">
    <property type="component" value="Unassembled WGS sequence"/>
</dbReference>
<keyword evidence="3" id="KW-1003">Cell membrane</keyword>
<keyword evidence="10" id="KW-1185">Reference proteome</keyword>
<comment type="subcellular location">
    <subcellularLocation>
        <location evidence="1">Cell membrane</location>
        <topology evidence="1">Peripheral membrane protein</topology>
    </subcellularLocation>
</comment>
<evidence type="ECO:0000313" key="9">
    <source>
        <dbReference type="EMBL" id="KAF6402691.1"/>
    </source>
</evidence>